<dbReference type="EMBL" id="CP051685">
    <property type="protein sequence ID" value="QJE01812.1"/>
    <property type="molecule type" value="Genomic_DNA"/>
</dbReference>
<accession>A0A7Z2ZV80</accession>
<evidence type="ECO:0000313" key="4">
    <source>
        <dbReference type="EMBL" id="QJE01812.1"/>
    </source>
</evidence>
<evidence type="ECO:0000313" key="5">
    <source>
        <dbReference type="Proteomes" id="UP000502415"/>
    </source>
</evidence>
<sequence>MNSACFSGDFPSAAPPPRGIELPGADPAQAGRVRDLLDALALGPYVAESASGAGHAFALAAGVARDLVPGGDTMHLCRDLGLDSAAGSAGLEREIVLAMLAAPRPLRFASACEVLAALAIRRNTVLAARRTRLAFGTAAVERPPSHWTYDPGRGFTVLPGRPLVEALTLATQPGAGDGRLYGFSCYRASEYVLLLGIAQELERVNPPLLARLQRQWETRAIQSGAFHDTFLDEYGSIDAPLPLRYYVPGDRVWFRNPDARSSDASGYEGSWVIYLGNGEFANFWKQDQPYTFESKCVEMYHWRDAVYLDAAGDARIDEAVVEARVRETMADPQRRTAVLARMARLRDGRGVYADGGCLDHSRESARSVCPGSARIALPSARGAPHALQ</sequence>
<keyword evidence="2" id="KW-0749">Sporulation</keyword>
<dbReference type="KEGG" id="mfy:HH212_18735"/>
<dbReference type="Proteomes" id="UP000502415">
    <property type="component" value="Chromosome"/>
</dbReference>
<dbReference type="GO" id="GO:0003810">
    <property type="term" value="F:protein-glutamine gamma-glutamyltransferase activity"/>
    <property type="evidence" value="ECO:0007669"/>
    <property type="project" value="InterPro"/>
</dbReference>
<reference evidence="4 5" key="1">
    <citation type="submission" date="2020-04" db="EMBL/GenBank/DDBJ databases">
        <title>Genome sequencing of novel species.</title>
        <authorList>
            <person name="Heo J."/>
            <person name="Kim S.-J."/>
            <person name="Kim J.-S."/>
            <person name="Hong S.-B."/>
            <person name="Kwon S.-W."/>
        </authorList>
    </citation>
    <scope>NUCLEOTIDE SEQUENCE [LARGE SCALE GENOMIC DNA]</scope>
    <source>
        <strain evidence="4 5">GN2-R2</strain>
    </source>
</reference>
<evidence type="ECO:0000256" key="3">
    <source>
        <dbReference type="SAM" id="MobiDB-lite"/>
    </source>
</evidence>
<organism evidence="4 5">
    <name type="scientific">Massilia forsythiae</name>
    <dbReference type="NCBI Taxonomy" id="2728020"/>
    <lineage>
        <taxon>Bacteria</taxon>
        <taxon>Pseudomonadati</taxon>
        <taxon>Pseudomonadota</taxon>
        <taxon>Betaproteobacteria</taxon>
        <taxon>Burkholderiales</taxon>
        <taxon>Oxalobacteraceae</taxon>
        <taxon>Telluria group</taxon>
        <taxon>Massilia</taxon>
    </lineage>
</organism>
<keyword evidence="1" id="KW-0808">Transferase</keyword>
<keyword evidence="5" id="KW-1185">Reference proteome</keyword>
<name>A0A7Z2ZV80_9BURK</name>
<gene>
    <name evidence="4" type="ORF">HH212_18735</name>
</gene>
<evidence type="ECO:0000256" key="1">
    <source>
        <dbReference type="ARBA" id="ARBA00022679"/>
    </source>
</evidence>
<protein>
    <submittedName>
        <fullName evidence="4">Uncharacterized protein</fullName>
    </submittedName>
</protein>
<dbReference type="AlphaFoldDB" id="A0A7Z2ZV80"/>
<dbReference type="Pfam" id="PF20085">
    <property type="entry name" value="TGL"/>
    <property type="match status" value="1"/>
</dbReference>
<dbReference type="RefSeq" id="WP_170203884.1">
    <property type="nucleotide sequence ID" value="NZ_CP051685.1"/>
</dbReference>
<feature type="region of interest" description="Disordered" evidence="3">
    <location>
        <begin position="1"/>
        <end position="25"/>
    </location>
</feature>
<dbReference type="GO" id="GO:0030435">
    <property type="term" value="P:sporulation resulting in formation of a cellular spore"/>
    <property type="evidence" value="ECO:0007669"/>
    <property type="project" value="UniProtKB-KW"/>
</dbReference>
<dbReference type="InterPro" id="IPR020916">
    <property type="entry name" value="Gln_gamma-glutamylTfrase_bac"/>
</dbReference>
<proteinExistence type="predicted"/>
<evidence type="ECO:0000256" key="2">
    <source>
        <dbReference type="ARBA" id="ARBA00022969"/>
    </source>
</evidence>